<dbReference type="InterPro" id="IPR001492">
    <property type="entry name" value="Flagellin"/>
</dbReference>
<evidence type="ECO:0000313" key="5">
    <source>
        <dbReference type="EMBL" id="RXI99597.1"/>
    </source>
</evidence>
<dbReference type="GO" id="GO:0009288">
    <property type="term" value="C:bacterial-type flagellum"/>
    <property type="evidence" value="ECO:0007669"/>
    <property type="project" value="UniProtKB-SubCell"/>
</dbReference>
<comment type="subcellular location">
    <subcellularLocation>
        <location evidence="1">Bacterial flagellum</location>
    </subcellularLocation>
</comment>
<evidence type="ECO:0000259" key="4">
    <source>
        <dbReference type="Pfam" id="PF00700"/>
    </source>
</evidence>
<accession>A0A4Q0VRC3</accession>
<dbReference type="EMBL" id="QOUX01000045">
    <property type="protein sequence ID" value="RXI99597.1"/>
    <property type="molecule type" value="Genomic_DNA"/>
</dbReference>
<dbReference type="Gene3D" id="1.20.1330.10">
    <property type="entry name" value="f41 fragment of flagellin, N-terminal domain"/>
    <property type="match status" value="1"/>
</dbReference>
<gene>
    <name evidence="5" type="ORF">DS745_15200</name>
</gene>
<dbReference type="SUPFAM" id="SSF64518">
    <property type="entry name" value="Phase 1 flagellin"/>
    <property type="match status" value="1"/>
</dbReference>
<proteinExistence type="inferred from homology"/>
<evidence type="ECO:0000256" key="2">
    <source>
        <dbReference type="ARBA" id="ARBA00005709"/>
    </source>
</evidence>
<comment type="similarity">
    <text evidence="2">Belongs to the bacterial flagellin family.</text>
</comment>
<sequence>MNLSVNVSEGIFTNPVELTVAVENAIKQAAEAFDSANGGSIAAAAVADLKLNFQVETNETSPAYGQIKYSFTNSNTTYDMKFDGATNADNDIFNKFLGFGTSTLTVAKQTGLDPVVIVAASFSIDNNNNPNKFNDFSVKLEDGINPGANQNNELKMTIDGLTVTGYVPEGNYDNATDLAKATYNAILGIDTTNPTWSSFASNPTSAEWNSLVNNSSDGLISSVNALSDDQLKDKGYNGQSDDMKAAYFKDLVGLKTDGTTQLKVEFNTDGKLEIFGPAEMKFDESSQVANSLGMTRVNADIKNAGLSMQIGSNSNQTLVIDIGDMRATALGATEINGKNLFVNDIDVTSHEGAQNAMKVLDNAIQQVSSERSKLGAFQNRLEHTINNLQVTRENLTSSESRIRDADMALEMTNFTKNNILNQAGTAMLAQANQLPQGVLQLLQ</sequence>
<organism evidence="5 6">
    <name type="scientific">Anaerobacillus alkaliphilus</name>
    <dbReference type="NCBI Taxonomy" id="1548597"/>
    <lineage>
        <taxon>Bacteria</taxon>
        <taxon>Bacillati</taxon>
        <taxon>Bacillota</taxon>
        <taxon>Bacilli</taxon>
        <taxon>Bacillales</taxon>
        <taxon>Bacillaceae</taxon>
        <taxon>Anaerobacillus</taxon>
    </lineage>
</organism>
<dbReference type="Gene3D" id="6.10.10.10">
    <property type="entry name" value="Flagellar export chaperone, C-terminal domain"/>
    <property type="match status" value="1"/>
</dbReference>
<evidence type="ECO:0000256" key="1">
    <source>
        <dbReference type="ARBA" id="ARBA00004365"/>
    </source>
</evidence>
<dbReference type="InterPro" id="IPR046358">
    <property type="entry name" value="Flagellin_C"/>
</dbReference>
<dbReference type="PANTHER" id="PTHR42792:SF2">
    <property type="entry name" value="FLAGELLIN"/>
    <property type="match status" value="1"/>
</dbReference>
<keyword evidence="3" id="KW-0975">Bacterial flagellum</keyword>
<dbReference type="Pfam" id="PF00700">
    <property type="entry name" value="Flagellin_C"/>
    <property type="match status" value="1"/>
</dbReference>
<keyword evidence="6" id="KW-1185">Reference proteome</keyword>
<feature type="domain" description="Flagellin C-terminal" evidence="4">
    <location>
        <begin position="357"/>
        <end position="442"/>
    </location>
</feature>
<reference evidence="5 6" key="1">
    <citation type="journal article" date="2019" name="Int. J. Syst. Evol. Microbiol.">
        <title>Anaerobacillus alkaliphilus sp. nov., a novel alkaliphilic and moderately halophilic bacterium.</title>
        <authorList>
            <person name="Borsodi A.K."/>
            <person name="Aszalos J.M."/>
            <person name="Bihari P."/>
            <person name="Nagy I."/>
            <person name="Schumann P."/>
            <person name="Sproer C."/>
            <person name="Kovacs A.L."/>
            <person name="Boka K."/>
            <person name="Dobosy P."/>
            <person name="Ovari M."/>
            <person name="Szili-Kovacs T."/>
            <person name="Toth E."/>
        </authorList>
    </citation>
    <scope>NUCLEOTIDE SEQUENCE [LARGE SCALE GENOMIC DNA]</scope>
    <source>
        <strain evidence="5 6">B16-10</strain>
    </source>
</reference>
<comment type="caution">
    <text evidence="5">The sequence shown here is derived from an EMBL/GenBank/DDBJ whole genome shotgun (WGS) entry which is preliminary data.</text>
</comment>
<protein>
    <recommendedName>
        <fullName evidence="4">Flagellin C-terminal domain-containing protein</fullName>
    </recommendedName>
</protein>
<name>A0A4Q0VRC3_9BACI</name>
<dbReference type="InterPro" id="IPR042187">
    <property type="entry name" value="Flagellin_C_sub2"/>
</dbReference>
<evidence type="ECO:0000313" key="6">
    <source>
        <dbReference type="Proteomes" id="UP000290649"/>
    </source>
</evidence>
<dbReference type="Proteomes" id="UP000290649">
    <property type="component" value="Unassembled WGS sequence"/>
</dbReference>
<dbReference type="GO" id="GO:0005198">
    <property type="term" value="F:structural molecule activity"/>
    <property type="evidence" value="ECO:0007669"/>
    <property type="project" value="InterPro"/>
</dbReference>
<dbReference type="AlphaFoldDB" id="A0A4Q0VRC3"/>
<dbReference type="PANTHER" id="PTHR42792">
    <property type="entry name" value="FLAGELLIN"/>
    <property type="match status" value="1"/>
</dbReference>
<evidence type="ECO:0000256" key="3">
    <source>
        <dbReference type="ARBA" id="ARBA00023143"/>
    </source>
</evidence>